<protein>
    <submittedName>
        <fullName evidence="1">Uncharacterized protein</fullName>
    </submittedName>
</protein>
<evidence type="ECO:0000313" key="2">
    <source>
        <dbReference type="EMBL" id="CBY38958.1"/>
    </source>
</evidence>
<dbReference type="AlphaFoldDB" id="E4X3T1"/>
<keyword evidence="3" id="KW-1185">Reference proteome</keyword>
<proteinExistence type="predicted"/>
<dbReference type="EMBL" id="FN655379">
    <property type="protein sequence ID" value="CBY38958.1"/>
    <property type="molecule type" value="Genomic_DNA"/>
</dbReference>
<accession>E4X3T1</accession>
<dbReference type="Proteomes" id="UP000001307">
    <property type="component" value="Unassembled WGS sequence"/>
</dbReference>
<evidence type="ECO:0000313" key="3">
    <source>
        <dbReference type="Proteomes" id="UP000001307"/>
    </source>
</evidence>
<sequence length="185" mass="20609">MKIFAPLIAFAAAEELTHLDKAIRYTKRLENWQDEWIGESGKLGTFVKLEKVTKRIENTGNAFRKNVLLCNPELASTDVGDENFISRSTCSGNSCSLVNSYSNILKMENLIDASIQCDGDIGRSLDIRRGGLRRRISKLRKIVVNSVCKLIHEEDDDTCDSLPTDVFDKYDAVLSILASQSTSSS</sequence>
<dbReference type="EMBL" id="FN653024">
    <property type="protein sequence ID" value="CBY23719.1"/>
    <property type="molecule type" value="Genomic_DNA"/>
</dbReference>
<dbReference type="OrthoDB" id="10361163at2759"/>
<dbReference type="InParanoid" id="E4X3T1"/>
<reference evidence="1" key="1">
    <citation type="journal article" date="2010" name="Science">
        <title>Plasticity of animal genome architecture unmasked by rapid evolution of a pelagic tunicate.</title>
        <authorList>
            <person name="Denoeud F."/>
            <person name="Henriet S."/>
            <person name="Mungpakdee S."/>
            <person name="Aury J.M."/>
            <person name="Da Silva C."/>
            <person name="Brinkmann H."/>
            <person name="Mikhaleva J."/>
            <person name="Olsen L.C."/>
            <person name="Jubin C."/>
            <person name="Canestro C."/>
            <person name="Bouquet J.M."/>
            <person name="Danks G."/>
            <person name="Poulain J."/>
            <person name="Campsteijn C."/>
            <person name="Adamski M."/>
            <person name="Cross I."/>
            <person name="Yadetie F."/>
            <person name="Muffato M."/>
            <person name="Louis A."/>
            <person name="Butcher S."/>
            <person name="Tsagkogeorga G."/>
            <person name="Konrad A."/>
            <person name="Singh S."/>
            <person name="Jensen M.F."/>
            <person name="Cong E.H."/>
            <person name="Eikeseth-Otteraa H."/>
            <person name="Noel B."/>
            <person name="Anthouard V."/>
            <person name="Porcel B.M."/>
            <person name="Kachouri-Lafond R."/>
            <person name="Nishino A."/>
            <person name="Ugolini M."/>
            <person name="Chourrout P."/>
            <person name="Nishida H."/>
            <person name="Aasland R."/>
            <person name="Huzurbazar S."/>
            <person name="Westhof E."/>
            <person name="Delsuc F."/>
            <person name="Lehrach H."/>
            <person name="Reinhardt R."/>
            <person name="Weissenbach J."/>
            <person name="Roy S.W."/>
            <person name="Artiguenave F."/>
            <person name="Postlethwait J.H."/>
            <person name="Manak J.R."/>
            <person name="Thompson E.M."/>
            <person name="Jaillon O."/>
            <person name="Du Pasquier L."/>
            <person name="Boudinot P."/>
            <person name="Liberles D.A."/>
            <person name="Volff J.N."/>
            <person name="Philippe H."/>
            <person name="Lenhard B."/>
            <person name="Roest Crollius H."/>
            <person name="Wincker P."/>
            <person name="Chourrout D."/>
        </authorList>
    </citation>
    <scope>NUCLEOTIDE SEQUENCE [LARGE SCALE GENOMIC DNA]</scope>
</reference>
<gene>
    <name evidence="1" type="ORF">GSOID_T00001041001</name>
    <name evidence="2" type="ORF">GSOID_T00019493001</name>
</gene>
<dbReference type="Proteomes" id="UP000011014">
    <property type="component" value="Unassembled WGS sequence"/>
</dbReference>
<evidence type="ECO:0000313" key="1">
    <source>
        <dbReference type="EMBL" id="CBY23719.1"/>
    </source>
</evidence>
<name>E4X3T1_OIKDI</name>
<organism evidence="1">
    <name type="scientific">Oikopleura dioica</name>
    <name type="common">Tunicate</name>
    <dbReference type="NCBI Taxonomy" id="34765"/>
    <lineage>
        <taxon>Eukaryota</taxon>
        <taxon>Metazoa</taxon>
        <taxon>Chordata</taxon>
        <taxon>Tunicata</taxon>
        <taxon>Appendicularia</taxon>
        <taxon>Copelata</taxon>
        <taxon>Oikopleuridae</taxon>
        <taxon>Oikopleura</taxon>
    </lineage>
</organism>